<proteinExistence type="predicted"/>
<keyword evidence="4" id="KW-1185">Reference proteome</keyword>
<accession>A0A9P9WSL4</accession>
<dbReference type="InterPro" id="IPR025676">
    <property type="entry name" value="Clr5_dom"/>
</dbReference>
<dbReference type="OrthoDB" id="4115389at2759"/>
<dbReference type="Pfam" id="PF14420">
    <property type="entry name" value="Clr5"/>
    <property type="match status" value="1"/>
</dbReference>
<reference evidence="3" key="1">
    <citation type="submission" date="2021-03" db="EMBL/GenBank/DDBJ databases">
        <title>Revisited historic fungal species revealed as producer of novel bioactive compounds through whole genome sequencing and comparative genomics.</title>
        <authorList>
            <person name="Vignolle G.A."/>
            <person name="Hochenegger N."/>
            <person name="Mach R.L."/>
            <person name="Mach-Aigner A.R."/>
            <person name="Javad Rahimi M."/>
            <person name="Salim K.A."/>
            <person name="Chan C.M."/>
            <person name="Lim L.B.L."/>
            <person name="Cai F."/>
            <person name="Druzhinina I.S."/>
            <person name="U'Ren J.M."/>
            <person name="Derntl C."/>
        </authorList>
    </citation>
    <scope>NUCLEOTIDE SEQUENCE</scope>
    <source>
        <strain evidence="3">TUCIM 5799</strain>
    </source>
</reference>
<evidence type="ECO:0000313" key="3">
    <source>
        <dbReference type="EMBL" id="KAI1877614.1"/>
    </source>
</evidence>
<evidence type="ECO:0000259" key="2">
    <source>
        <dbReference type="Pfam" id="PF14420"/>
    </source>
</evidence>
<name>A0A9P9WSL4_9PEZI</name>
<evidence type="ECO:0000256" key="1">
    <source>
        <dbReference type="SAM" id="MobiDB-lite"/>
    </source>
</evidence>
<gene>
    <name evidence="3" type="ORF">JX265_003622</name>
</gene>
<dbReference type="PANTHER" id="PTHR38788:SF3">
    <property type="entry name" value="CLR5 DOMAIN-CONTAINING PROTEIN"/>
    <property type="match status" value="1"/>
</dbReference>
<sequence length="565" mass="64394">MAVESGAIAEAQGASTADHRALVTNLIKREPDSEPDSPIFKRSPGTTPSSLGSSPAVDEGRALNSLPSAVKLSAPAKFRGQHPPAVWESLKPEIHRLYIDDELPLKEVREIMMHKGFVATEKMYKDKFAKWGYTKNNRRKDVAKMVQLEKQRKAFGKKTMFQRNGKVVDIDTYIKRAKLSSSELESLNAAEELPVIVRVRTPPPTRPIPSNLRPPGFLDLQQLLVKSFGDLSARSESVLGSKSALEVYANYPRTDFYQTVRHLRDASWLFEEGCNAEAGIFMRRAFNNIHKIIENPDPWALCDLLMYQMAFTHYGHQRLIWKYLSEYSAVVRGPVPWLSGVLQALREFFDANPIEMCMEFLAELMGMIYPSMVLVDLSKKSLISFLQGYINSVSRFRSYPNPAVERFAHAIEAPALPLIKQELEPDHPLLRIHALYTLGEQSDWHDERVLDLATDLHRTETDVNSRRLCLRALAYYHMSQWKDQPTKENPRHGYARQYLRQAIDLAPYSTFGGLARGSQREVWGDMKFLEQWYREGGDMESAAELETRRQEGLSEFVNSIQTSPT</sequence>
<dbReference type="PANTHER" id="PTHR38788">
    <property type="entry name" value="CLR5 DOMAIN-CONTAINING PROTEIN"/>
    <property type="match status" value="1"/>
</dbReference>
<feature type="compositionally biased region" description="Basic and acidic residues" evidence="1">
    <location>
        <begin position="17"/>
        <end position="32"/>
    </location>
</feature>
<comment type="caution">
    <text evidence="3">The sequence shown here is derived from an EMBL/GenBank/DDBJ whole genome shotgun (WGS) entry which is preliminary data.</text>
</comment>
<dbReference type="Proteomes" id="UP000829685">
    <property type="component" value="Unassembled WGS sequence"/>
</dbReference>
<protein>
    <recommendedName>
        <fullName evidence="2">Clr5 domain-containing protein</fullName>
    </recommendedName>
</protein>
<feature type="compositionally biased region" description="Low complexity" evidence="1">
    <location>
        <begin position="43"/>
        <end position="55"/>
    </location>
</feature>
<dbReference type="EMBL" id="JAFIMR010000006">
    <property type="protein sequence ID" value="KAI1877614.1"/>
    <property type="molecule type" value="Genomic_DNA"/>
</dbReference>
<evidence type="ECO:0000313" key="4">
    <source>
        <dbReference type="Proteomes" id="UP000829685"/>
    </source>
</evidence>
<feature type="domain" description="Clr5" evidence="2">
    <location>
        <begin position="84"/>
        <end position="135"/>
    </location>
</feature>
<organism evidence="3 4">
    <name type="scientific">Neoarthrinium moseri</name>
    <dbReference type="NCBI Taxonomy" id="1658444"/>
    <lineage>
        <taxon>Eukaryota</taxon>
        <taxon>Fungi</taxon>
        <taxon>Dikarya</taxon>
        <taxon>Ascomycota</taxon>
        <taxon>Pezizomycotina</taxon>
        <taxon>Sordariomycetes</taxon>
        <taxon>Xylariomycetidae</taxon>
        <taxon>Amphisphaeriales</taxon>
        <taxon>Apiosporaceae</taxon>
        <taxon>Neoarthrinium</taxon>
    </lineage>
</organism>
<feature type="region of interest" description="Disordered" evidence="1">
    <location>
        <begin position="1"/>
        <end position="60"/>
    </location>
</feature>
<dbReference type="AlphaFoldDB" id="A0A9P9WSL4"/>